<comment type="similarity">
    <text evidence="7">Belongs to the SctF family.</text>
</comment>
<keyword evidence="6" id="KW-0843">Virulence</keyword>
<dbReference type="InterPro" id="IPR021123">
    <property type="entry name" value="T3SS_needle-like"/>
</dbReference>
<dbReference type="InterPro" id="IPR037203">
    <property type="entry name" value="T3SS_needle-like_sf"/>
</dbReference>
<keyword evidence="4" id="KW-0964">Secreted</keyword>
<dbReference type="Pfam" id="PF09392">
    <property type="entry name" value="T3SS_needle_F"/>
    <property type="match status" value="1"/>
</dbReference>
<evidence type="ECO:0000256" key="6">
    <source>
        <dbReference type="ARBA" id="ARBA00023026"/>
    </source>
</evidence>
<evidence type="ECO:0000256" key="2">
    <source>
        <dbReference type="ARBA" id="ARBA00004613"/>
    </source>
</evidence>
<reference evidence="9" key="1">
    <citation type="submission" date="2015-12" db="EMBL/GenBank/DDBJ databases">
        <title>Complete genome sequence of Pandoraea norimbergensis DSM 11628.</title>
        <authorList>
            <person name="Ee R."/>
            <person name="Lim Y.-L."/>
            <person name="Yong D."/>
            <person name="Yin W.-F."/>
            <person name="Chan K.-G."/>
        </authorList>
    </citation>
    <scope>NUCLEOTIDE SEQUENCE [LARGE SCALE GENOMIC DNA]</scope>
    <source>
        <strain evidence="9">DSM 11628</strain>
    </source>
</reference>
<keyword evidence="9" id="KW-1185">Reference proteome</keyword>
<name>A0ABN4JHP5_9BURK</name>
<organism evidence="8 9">
    <name type="scientific">Pandoraea norimbergensis</name>
    <dbReference type="NCBI Taxonomy" id="93219"/>
    <lineage>
        <taxon>Bacteria</taxon>
        <taxon>Pseudomonadati</taxon>
        <taxon>Pseudomonadota</taxon>
        <taxon>Betaproteobacteria</taxon>
        <taxon>Burkholderiales</taxon>
        <taxon>Burkholderiaceae</taxon>
        <taxon>Pandoraea</taxon>
    </lineage>
</organism>
<dbReference type="RefSeq" id="WP_058376789.1">
    <property type="nucleotide sequence ID" value="NZ_CP013480.3"/>
</dbReference>
<accession>A0ABN4JHP5</accession>
<evidence type="ECO:0000256" key="4">
    <source>
        <dbReference type="ARBA" id="ARBA00022525"/>
    </source>
</evidence>
<evidence type="ECO:0008006" key="10">
    <source>
        <dbReference type="Google" id="ProtNLM"/>
    </source>
</evidence>
<dbReference type="EMBL" id="CP013480">
    <property type="protein sequence ID" value="ALS59869.1"/>
    <property type="molecule type" value="Genomic_DNA"/>
</dbReference>
<proteinExistence type="inferred from homology"/>
<gene>
    <name evidence="8" type="ORF">AT302_08980</name>
</gene>
<evidence type="ECO:0000256" key="1">
    <source>
        <dbReference type="ARBA" id="ARBA00004241"/>
    </source>
</evidence>
<dbReference type="NCBIfam" id="TIGR02105">
    <property type="entry name" value="III_needle"/>
    <property type="match status" value="1"/>
</dbReference>
<dbReference type="Gene3D" id="1.20.58.90">
    <property type="match status" value="1"/>
</dbReference>
<dbReference type="Proteomes" id="UP000060277">
    <property type="component" value="Chromosome"/>
</dbReference>
<keyword evidence="3" id="KW-0813">Transport</keyword>
<evidence type="ECO:0000313" key="8">
    <source>
        <dbReference type="EMBL" id="ALS59869.1"/>
    </source>
</evidence>
<dbReference type="InterPro" id="IPR011841">
    <property type="entry name" value="T3SS_needle_YscF"/>
</dbReference>
<evidence type="ECO:0000256" key="3">
    <source>
        <dbReference type="ARBA" id="ARBA00022448"/>
    </source>
</evidence>
<comment type="subcellular location">
    <subcellularLocation>
        <location evidence="1">Cell surface</location>
    </subcellularLocation>
    <subcellularLocation>
        <location evidence="2">Secreted</location>
    </subcellularLocation>
</comment>
<keyword evidence="5" id="KW-0653">Protein transport</keyword>
<evidence type="ECO:0000256" key="5">
    <source>
        <dbReference type="ARBA" id="ARBA00022927"/>
    </source>
</evidence>
<dbReference type="SUPFAM" id="SSF140129">
    <property type="entry name" value="MxiH-like"/>
    <property type="match status" value="1"/>
</dbReference>
<evidence type="ECO:0000256" key="7">
    <source>
        <dbReference type="ARBA" id="ARBA00035658"/>
    </source>
</evidence>
<sequence>MTTINAPDDLRSLEKISASFDEKARTLKQRVDDALAAIQGDASDAQTLAKYQAVLGEYTLVQSAQSASVKTWRDTAAGIIQKF</sequence>
<protein>
    <recommendedName>
        <fullName evidence="10">EscF/YscF/HrpA family type III secretion system needle major subunit</fullName>
    </recommendedName>
</protein>
<evidence type="ECO:0000313" key="9">
    <source>
        <dbReference type="Proteomes" id="UP000060277"/>
    </source>
</evidence>